<evidence type="ECO:0000259" key="10">
    <source>
        <dbReference type="PROSITE" id="PS51272"/>
    </source>
</evidence>
<comment type="catalytic activity">
    <reaction evidence="8">
        <text>Hydrolysis of terminal, non-reducing alpha-D-galactose residues in alpha-D-galactosides, including galactose oligosaccharides, galactomannans and galactolipids.</text>
        <dbReference type="EC" id="3.2.1.22"/>
    </reaction>
</comment>
<feature type="domain" description="SLH" evidence="10">
    <location>
        <begin position="1217"/>
        <end position="1280"/>
    </location>
</feature>
<keyword evidence="4" id="KW-0136">Cellulose degradation</keyword>
<gene>
    <name evidence="11" type="ORF">HPT30_03530</name>
</gene>
<dbReference type="PRINTS" id="PR00740">
    <property type="entry name" value="GLHYDRLASE27"/>
</dbReference>
<dbReference type="InterPro" id="IPR005102">
    <property type="entry name" value="Carbo-bd_X2"/>
</dbReference>
<dbReference type="InterPro" id="IPR002241">
    <property type="entry name" value="Glyco_hydro_27"/>
</dbReference>
<evidence type="ECO:0000256" key="9">
    <source>
        <dbReference type="SAM" id="MobiDB-lite"/>
    </source>
</evidence>
<dbReference type="RefSeq" id="WP_175370110.1">
    <property type="nucleotide sequence ID" value="NZ_JABWCS010000186.1"/>
</dbReference>
<sequence length="1317" mass="142138">MILKVIGKRLGMSLLVFIIAVAQLGFAGTKSNVAHAADASMAQKPYMGWSSYSMQVYDGAGNWTSAEGVKKQSDAMREKLQAHGYEYINIDAGWNGAEDQYGRPIPSETLYPNGFQEVIDYVHNNGQKIGIYLIPGMSITGYNANYEIYGTNGQCRMQDIAAQPLTVMDYWDSYTYKIDFSNPCAQKYIDSIADLLGEWGINFVKFDSVTPGSGINNLSRDARGDVEAWSKALARNNIWFELSWALDHNYVDFWKKYANGWRIDWDIEAYDSSKGLTEWPSISRLFPLAAIWWRDAGPGGWNDFDSLNIGNGSMDGLTRDERKSAMTFWSISSAQLYTGNDLTRLDDYGLELLTNDEVIAVNQAGRPGHPVSMDTQQQVWYANNGDGTYSVALFNLGNRSAEVKVKWSDLGLEGPASVRDLWSHSELGNFEKEFSGGVLEPHASRMLKVTALSGTSAVNDDDTGMRYSGEWKRNGGKEQLNGAQDISIAIKDTTSTNPALAPQADNLNNAADNAANSALANNATVTNVVYINDDDSNIKYNGSWNANTGRSFGDYNGDVHYTETDGDSFEYTFTGTGIDVLTEKDSNLGDMIVTLDNGTPQTVSANNNGPREVQQAVYSVSGLDNGPHTLKVVKGSGQYMLLDALRVTTETPAGGQNSTINPASAAFDKAVEQQKDVTVTLSLNGNTLTGIENDGVALDSDDYTVVNDKLTIKKEYLALQPAGATSLNVIFSSGDPQTLTIRISDSTGIRYALINNDDPGIKYNGSWSRSTGRGMGDYKDDVHYAEANGDSFEYTFRGTGIQLITEVDQSQGDMDIYIDGQFKETVSAYRNGRLAQQVLYSISDLPDGMHTLKAVKKSGRFMLLDMLKVEIPNLINPVQANFDKSASAQADIDVTLLQQAESFTGITSGSYNLIPGTDYTLTGNHVTLNKSYLATQPVGTLNLSFTFGGDYHNDVHYTAVDGDSFEYTFKGTGISLITPTGPEQGEVDIYVDGQLVQTVNAYSPSRKNQQEIYSVSGLASGVHTLKAVKKSGDFMLTDQLKFTVVAADNGGPVGPTETPAPTETPVPTDPAGPTDPTGPSNPSGPSSSVVQPTATPVPTVTPAPTATPAPGAEDDTQTIQHTAYIKGYPGGLFKPDNKITRAEMATILAGVAQTEATEPNVVFSDIKSDYWAAEAIAKVAKMGLMKGYQDGTFKPNQSLTRAELAVLVAALDETDAPVGRGFSDIADHWAQAAILKAQGAGILNGYADGTFRPGAILTRAEAVVAINRVLGRGPLTGVLQPQWSDVPASHWAFGDIEEASRDHVSKPGTIGGEQLVK</sequence>
<feature type="region of interest" description="Disordered" evidence="9">
    <location>
        <begin position="1047"/>
        <end position="1115"/>
    </location>
</feature>
<keyword evidence="2" id="KW-0732">Signal</keyword>
<dbReference type="InterPro" id="IPR013780">
    <property type="entry name" value="Glyco_hydro_b"/>
</dbReference>
<dbReference type="CDD" id="cd14792">
    <property type="entry name" value="GH27"/>
    <property type="match status" value="1"/>
</dbReference>
<dbReference type="GO" id="GO:0004557">
    <property type="term" value="F:alpha-galactosidase activity"/>
    <property type="evidence" value="ECO:0007669"/>
    <property type="project" value="UniProtKB-EC"/>
</dbReference>
<evidence type="ECO:0000313" key="11">
    <source>
        <dbReference type="EMBL" id="NUU59425.1"/>
    </source>
</evidence>
<evidence type="ECO:0000256" key="1">
    <source>
        <dbReference type="ARBA" id="ARBA00009743"/>
    </source>
</evidence>
<evidence type="ECO:0000256" key="6">
    <source>
        <dbReference type="ARBA" id="ARBA00023295"/>
    </source>
</evidence>
<evidence type="ECO:0000256" key="7">
    <source>
        <dbReference type="ARBA" id="ARBA00023326"/>
    </source>
</evidence>
<dbReference type="EC" id="3.2.1.22" evidence="8"/>
<dbReference type="PROSITE" id="PS51272">
    <property type="entry name" value="SLH"/>
    <property type="match status" value="3"/>
</dbReference>
<evidence type="ECO:0000256" key="3">
    <source>
        <dbReference type="ARBA" id="ARBA00022801"/>
    </source>
</evidence>
<dbReference type="InterPro" id="IPR013785">
    <property type="entry name" value="Aldolase_TIM"/>
</dbReference>
<keyword evidence="6 8" id="KW-0326">Glycosidase</keyword>
<evidence type="ECO:0000256" key="8">
    <source>
        <dbReference type="RuleBase" id="RU361168"/>
    </source>
</evidence>
<dbReference type="Pfam" id="PF00395">
    <property type="entry name" value="SLH"/>
    <property type="match status" value="3"/>
</dbReference>
<evidence type="ECO:0000313" key="12">
    <source>
        <dbReference type="Proteomes" id="UP000564806"/>
    </source>
</evidence>
<dbReference type="InterPro" id="IPR013783">
    <property type="entry name" value="Ig-like_fold"/>
</dbReference>
<comment type="similarity">
    <text evidence="1 8">Belongs to the glycosyl hydrolase 27 family.</text>
</comment>
<keyword evidence="12" id="KW-1185">Reference proteome</keyword>
<dbReference type="SUPFAM" id="SSF81296">
    <property type="entry name" value="E set domains"/>
    <property type="match status" value="2"/>
</dbReference>
<name>A0A850EE04_9BACL</name>
<feature type="compositionally biased region" description="Low complexity" evidence="9">
    <location>
        <begin position="1071"/>
        <end position="1098"/>
    </location>
</feature>
<dbReference type="Pfam" id="PF17801">
    <property type="entry name" value="Melibiase_C"/>
    <property type="match status" value="1"/>
</dbReference>
<evidence type="ECO:0000256" key="2">
    <source>
        <dbReference type="ARBA" id="ARBA00022729"/>
    </source>
</evidence>
<dbReference type="Pfam" id="PF03442">
    <property type="entry name" value="CBM_X2"/>
    <property type="match status" value="2"/>
</dbReference>
<dbReference type="Proteomes" id="UP000564806">
    <property type="component" value="Unassembled WGS sequence"/>
</dbReference>
<keyword evidence="8" id="KW-1015">Disulfide bond</keyword>
<dbReference type="SUPFAM" id="SSF51011">
    <property type="entry name" value="Glycosyl hydrolase domain"/>
    <property type="match status" value="1"/>
</dbReference>
<dbReference type="Gene3D" id="2.60.40.10">
    <property type="entry name" value="Immunoglobulins"/>
    <property type="match status" value="1"/>
</dbReference>
<comment type="caution">
    <text evidence="11">The sequence shown here is derived from an EMBL/GenBank/DDBJ whole genome shotgun (WGS) entry which is preliminary data.</text>
</comment>
<dbReference type="InterPro" id="IPR001119">
    <property type="entry name" value="SLH_dom"/>
</dbReference>
<evidence type="ECO:0000256" key="5">
    <source>
        <dbReference type="ARBA" id="ARBA00023277"/>
    </source>
</evidence>
<keyword evidence="7" id="KW-0624">Polysaccharide degradation</keyword>
<reference evidence="11" key="1">
    <citation type="submission" date="2020-06" db="EMBL/GenBank/DDBJ databases">
        <title>Paenibacillus sp. nov., isolated from soil.</title>
        <authorList>
            <person name="Seo Y.L."/>
        </authorList>
    </citation>
    <scope>NUCLEOTIDE SEQUENCE [LARGE SCALE GENOMIC DNA]</scope>
    <source>
        <strain evidence="11">JW14</strain>
    </source>
</reference>
<feature type="domain" description="SLH" evidence="10">
    <location>
        <begin position="1159"/>
        <end position="1216"/>
    </location>
</feature>
<evidence type="ECO:0000256" key="4">
    <source>
        <dbReference type="ARBA" id="ARBA00023001"/>
    </source>
</evidence>
<dbReference type="Gene3D" id="2.60.40.1180">
    <property type="entry name" value="Golgi alpha-mannosidase II"/>
    <property type="match status" value="1"/>
</dbReference>
<proteinExistence type="inferred from homology"/>
<dbReference type="PANTHER" id="PTHR11452:SF75">
    <property type="entry name" value="ALPHA-GALACTOSIDASE MEL1"/>
    <property type="match status" value="1"/>
</dbReference>
<organism evidence="11 12">
    <name type="scientific">Paenibacillus agri</name>
    <dbReference type="NCBI Taxonomy" id="2744309"/>
    <lineage>
        <taxon>Bacteria</taxon>
        <taxon>Bacillati</taxon>
        <taxon>Bacillota</taxon>
        <taxon>Bacilli</taxon>
        <taxon>Bacillales</taxon>
        <taxon>Paenibacillaceae</taxon>
        <taxon>Paenibacillus</taxon>
    </lineage>
</organism>
<dbReference type="InterPro" id="IPR041233">
    <property type="entry name" value="Melibiase_C"/>
</dbReference>
<protein>
    <recommendedName>
        <fullName evidence="8">Alpha-galactosidase</fullName>
        <ecNumber evidence="8">3.2.1.22</ecNumber>
    </recommendedName>
    <alternativeName>
        <fullName evidence="8">Melibiase</fullName>
    </alternativeName>
</protein>
<feature type="domain" description="SLH" evidence="10">
    <location>
        <begin position="1099"/>
        <end position="1158"/>
    </location>
</feature>
<dbReference type="Pfam" id="PF16499">
    <property type="entry name" value="Melibiase_2"/>
    <property type="match status" value="2"/>
</dbReference>
<keyword evidence="5" id="KW-0119">Carbohydrate metabolism</keyword>
<dbReference type="InterPro" id="IPR014756">
    <property type="entry name" value="Ig_E-set"/>
</dbReference>
<dbReference type="EMBL" id="JABWCS010000186">
    <property type="protein sequence ID" value="NUU59425.1"/>
    <property type="molecule type" value="Genomic_DNA"/>
</dbReference>
<accession>A0A850EE04</accession>
<dbReference type="InterPro" id="IPR017853">
    <property type="entry name" value="GH"/>
</dbReference>
<dbReference type="Gene3D" id="3.20.20.70">
    <property type="entry name" value="Aldolase class I"/>
    <property type="match status" value="1"/>
</dbReference>
<dbReference type="PANTHER" id="PTHR11452">
    <property type="entry name" value="ALPHA-GALACTOSIDASE/ALPHA-N-ACETYLGALACTOSAMINIDASE"/>
    <property type="match status" value="1"/>
</dbReference>
<dbReference type="SUPFAM" id="SSF51445">
    <property type="entry name" value="(Trans)glycosidases"/>
    <property type="match status" value="1"/>
</dbReference>
<dbReference type="Gene3D" id="2.60.120.260">
    <property type="entry name" value="Galactose-binding domain-like"/>
    <property type="match status" value="3"/>
</dbReference>
<keyword evidence="3 8" id="KW-0378">Hydrolase</keyword>
<dbReference type="GO" id="GO:0030245">
    <property type="term" value="P:cellulose catabolic process"/>
    <property type="evidence" value="ECO:0007669"/>
    <property type="project" value="UniProtKB-KW"/>
</dbReference>